<dbReference type="SFLD" id="SFLDG01129">
    <property type="entry name" value="C1.5:_HAD__Beta-PGM__Phosphata"/>
    <property type="match status" value="1"/>
</dbReference>
<dbReference type="InterPro" id="IPR006439">
    <property type="entry name" value="HAD-SF_hydro_IA"/>
</dbReference>
<comment type="cofactor">
    <cofactor evidence="1">
        <name>Mg(2+)</name>
        <dbReference type="ChEBI" id="CHEBI:18420"/>
    </cofactor>
</comment>
<evidence type="ECO:0000313" key="7">
    <source>
        <dbReference type="Proteomes" id="UP000192343"/>
    </source>
</evidence>
<evidence type="ECO:0000256" key="4">
    <source>
        <dbReference type="ARBA" id="ARBA00022842"/>
    </source>
</evidence>
<dbReference type="GO" id="GO:0003824">
    <property type="term" value="F:catalytic activity"/>
    <property type="evidence" value="ECO:0007669"/>
    <property type="project" value="UniProtKB-ARBA"/>
</dbReference>
<dbReference type="PANTHER" id="PTHR46193">
    <property type="entry name" value="6-PHOSPHOGLUCONATE PHOSPHATASE"/>
    <property type="match status" value="1"/>
</dbReference>
<dbReference type="RefSeq" id="WP_083049622.1">
    <property type="nucleotide sequence ID" value="NZ_MWQY01000007.1"/>
</dbReference>
<comment type="caution">
    <text evidence="6">The sequence shown here is derived from an EMBL/GenBank/DDBJ whole genome shotgun (WGS) entry which is preliminary data.</text>
</comment>
<evidence type="ECO:0000256" key="3">
    <source>
        <dbReference type="ARBA" id="ARBA00022723"/>
    </source>
</evidence>
<dbReference type="GO" id="GO:0046872">
    <property type="term" value="F:metal ion binding"/>
    <property type="evidence" value="ECO:0007669"/>
    <property type="project" value="UniProtKB-KW"/>
</dbReference>
<sequence length="221" mass="24360">MKAVIFDLDGVLVDSEPFHAETLVALAGDLGISLSREETRRFIGVSDEEMWETLISENQLTGHPGAKNMAKLQAARTLERLSSRALLPRDGVSELLVELRSLGILTAVASSSARAYVDHVLETAGFSLYFPVRVAGDEVDRCKPDPEPYRRATELLGVPFRSAAAIEDSPSGIESARRAGLFCIGLETAESWNTPAFEPDLKITGFSRKERRRILRFLDLQ</sequence>
<dbReference type="STRING" id="1963862.B4O97_07280"/>
<evidence type="ECO:0008006" key="8">
    <source>
        <dbReference type="Google" id="ProtNLM"/>
    </source>
</evidence>
<dbReference type="Gene3D" id="3.40.50.1000">
    <property type="entry name" value="HAD superfamily/HAD-like"/>
    <property type="match status" value="1"/>
</dbReference>
<dbReference type="Proteomes" id="UP000192343">
    <property type="component" value="Unassembled WGS sequence"/>
</dbReference>
<dbReference type="NCBIfam" id="TIGR01509">
    <property type="entry name" value="HAD-SF-IA-v3"/>
    <property type="match status" value="1"/>
</dbReference>
<dbReference type="InterPro" id="IPR036412">
    <property type="entry name" value="HAD-like_sf"/>
</dbReference>
<dbReference type="SUPFAM" id="SSF56784">
    <property type="entry name" value="HAD-like"/>
    <property type="match status" value="1"/>
</dbReference>
<dbReference type="InterPro" id="IPR041492">
    <property type="entry name" value="HAD_2"/>
</dbReference>
<evidence type="ECO:0000256" key="1">
    <source>
        <dbReference type="ARBA" id="ARBA00001946"/>
    </source>
</evidence>
<evidence type="ECO:0000256" key="5">
    <source>
        <dbReference type="ARBA" id="ARBA00023277"/>
    </source>
</evidence>
<dbReference type="InterPro" id="IPR051600">
    <property type="entry name" value="Beta-PGM-like"/>
</dbReference>
<keyword evidence="3" id="KW-0479">Metal-binding</keyword>
<dbReference type="PANTHER" id="PTHR46193:SF18">
    <property type="entry name" value="HEXITOL PHOSPHATASE B"/>
    <property type="match status" value="1"/>
</dbReference>
<dbReference type="SFLD" id="SFLDS00003">
    <property type="entry name" value="Haloacid_Dehalogenase"/>
    <property type="match status" value="1"/>
</dbReference>
<evidence type="ECO:0000256" key="2">
    <source>
        <dbReference type="ARBA" id="ARBA00006171"/>
    </source>
</evidence>
<keyword evidence="5" id="KW-0119">Carbohydrate metabolism</keyword>
<proteinExistence type="inferred from homology"/>
<reference evidence="6 7" key="1">
    <citation type="submission" date="2017-03" db="EMBL/GenBank/DDBJ databases">
        <title>Draft Genome sequence of Marispirochaeta sp. strain JC444.</title>
        <authorList>
            <person name="Shivani Y."/>
            <person name="Subhash Y."/>
            <person name="Sasikala C."/>
            <person name="Ramana C."/>
        </authorList>
    </citation>
    <scope>NUCLEOTIDE SEQUENCE [LARGE SCALE GENOMIC DNA]</scope>
    <source>
        <strain evidence="6 7">JC444</strain>
    </source>
</reference>
<comment type="similarity">
    <text evidence="2">Belongs to the HAD-like hydrolase superfamily. CbbY/CbbZ/Gph/YieH family.</text>
</comment>
<dbReference type="SFLD" id="SFLDG01135">
    <property type="entry name" value="C1.5.6:_HAD__Beta-PGM__Phospha"/>
    <property type="match status" value="1"/>
</dbReference>
<gene>
    <name evidence="6" type="ORF">B4O97_07280</name>
</gene>
<dbReference type="OrthoDB" id="9797743at2"/>
<protein>
    <recommendedName>
        <fullName evidence="8">HAD family phosphatase</fullName>
    </recommendedName>
</protein>
<dbReference type="AlphaFoldDB" id="A0A1Y1S069"/>
<keyword evidence="4" id="KW-0460">Magnesium</keyword>
<dbReference type="InterPro" id="IPR023214">
    <property type="entry name" value="HAD_sf"/>
</dbReference>
<dbReference type="Gene3D" id="1.10.150.240">
    <property type="entry name" value="Putative phosphatase, domain 2"/>
    <property type="match status" value="1"/>
</dbReference>
<accession>A0A1Y1S069</accession>
<name>A0A1Y1S069_9SPIO</name>
<evidence type="ECO:0000313" key="6">
    <source>
        <dbReference type="EMBL" id="ORC35865.1"/>
    </source>
</evidence>
<dbReference type="InterPro" id="IPR023198">
    <property type="entry name" value="PGP-like_dom2"/>
</dbReference>
<organism evidence="6 7">
    <name type="scientific">Marispirochaeta aestuarii</name>
    <dbReference type="NCBI Taxonomy" id="1963862"/>
    <lineage>
        <taxon>Bacteria</taxon>
        <taxon>Pseudomonadati</taxon>
        <taxon>Spirochaetota</taxon>
        <taxon>Spirochaetia</taxon>
        <taxon>Spirochaetales</taxon>
        <taxon>Spirochaetaceae</taxon>
        <taxon>Marispirochaeta</taxon>
    </lineage>
</organism>
<dbReference type="Pfam" id="PF13419">
    <property type="entry name" value="HAD_2"/>
    <property type="match status" value="1"/>
</dbReference>
<keyword evidence="7" id="KW-1185">Reference proteome</keyword>
<dbReference type="EMBL" id="MWQY01000007">
    <property type="protein sequence ID" value="ORC35865.1"/>
    <property type="molecule type" value="Genomic_DNA"/>
</dbReference>